<keyword evidence="4" id="KW-1185">Reference proteome</keyword>
<dbReference type="Pfam" id="PF07730">
    <property type="entry name" value="HisKA_3"/>
    <property type="match status" value="1"/>
</dbReference>
<evidence type="ECO:0000259" key="2">
    <source>
        <dbReference type="PROSITE" id="PS50109"/>
    </source>
</evidence>
<protein>
    <recommendedName>
        <fullName evidence="2">Histidine kinase domain-containing protein</fullName>
    </recommendedName>
</protein>
<dbReference type="Pfam" id="PF02518">
    <property type="entry name" value="HATPase_c"/>
    <property type="match status" value="1"/>
</dbReference>
<evidence type="ECO:0000313" key="4">
    <source>
        <dbReference type="Proteomes" id="UP000680038"/>
    </source>
</evidence>
<dbReference type="SUPFAM" id="SSF55874">
    <property type="entry name" value="ATPase domain of HSP90 chaperone/DNA topoisomerase II/histidine kinase"/>
    <property type="match status" value="1"/>
</dbReference>
<reference evidence="3" key="1">
    <citation type="submission" date="2021-04" db="EMBL/GenBank/DDBJ databases">
        <authorList>
            <person name="Rodrigo-Torres L."/>
            <person name="Arahal R. D."/>
            <person name="Lucena T."/>
        </authorList>
    </citation>
    <scope>NUCLEOTIDE SEQUENCE</scope>
    <source>
        <strain evidence="3">CECT 9275</strain>
    </source>
</reference>
<dbReference type="Gene3D" id="2.130.10.10">
    <property type="entry name" value="YVTN repeat-like/Quinoprotein amine dehydrogenase"/>
    <property type="match status" value="3"/>
</dbReference>
<dbReference type="InterPro" id="IPR003594">
    <property type="entry name" value="HATPase_dom"/>
</dbReference>
<dbReference type="GO" id="GO:0016020">
    <property type="term" value="C:membrane"/>
    <property type="evidence" value="ECO:0007669"/>
    <property type="project" value="InterPro"/>
</dbReference>
<feature type="domain" description="Histidine kinase" evidence="2">
    <location>
        <begin position="592"/>
        <end position="779"/>
    </location>
</feature>
<dbReference type="GO" id="GO:0000155">
    <property type="term" value="F:phosphorelay sensor kinase activity"/>
    <property type="evidence" value="ECO:0007669"/>
    <property type="project" value="InterPro"/>
</dbReference>
<dbReference type="Gene3D" id="2.60.40.10">
    <property type="entry name" value="Immunoglobulins"/>
    <property type="match status" value="1"/>
</dbReference>
<dbReference type="CDD" id="cd16917">
    <property type="entry name" value="HATPase_UhpB-NarQ-NarX-like"/>
    <property type="match status" value="1"/>
</dbReference>
<proteinExistence type="predicted"/>
<dbReference type="InterPro" id="IPR036890">
    <property type="entry name" value="HATPase_C_sf"/>
</dbReference>
<dbReference type="InterPro" id="IPR011123">
    <property type="entry name" value="Y_Y_Y"/>
</dbReference>
<dbReference type="InterPro" id="IPR013783">
    <property type="entry name" value="Ig-like_fold"/>
</dbReference>
<accession>A0A916JH49</accession>
<dbReference type="FunFam" id="2.60.40.10:FF:000791">
    <property type="entry name" value="Two-component system sensor histidine kinase/response regulator"/>
    <property type="match status" value="1"/>
</dbReference>
<organism evidence="3 4">
    <name type="scientific">Dyadobacter helix</name>
    <dbReference type="NCBI Taxonomy" id="2822344"/>
    <lineage>
        <taxon>Bacteria</taxon>
        <taxon>Pseudomonadati</taxon>
        <taxon>Bacteroidota</taxon>
        <taxon>Cytophagia</taxon>
        <taxon>Cytophagales</taxon>
        <taxon>Spirosomataceae</taxon>
        <taxon>Dyadobacter</taxon>
    </lineage>
</organism>
<dbReference type="InterPro" id="IPR011712">
    <property type="entry name" value="Sig_transdc_His_kin_sub3_dim/P"/>
</dbReference>
<name>A0A916JH49_9BACT</name>
<dbReference type="Gene3D" id="3.30.565.10">
    <property type="entry name" value="Histidine kinase-like ATPase, C-terminal domain"/>
    <property type="match status" value="1"/>
</dbReference>
<dbReference type="PANTHER" id="PTHR43547">
    <property type="entry name" value="TWO-COMPONENT HISTIDINE KINASE"/>
    <property type="match status" value="1"/>
</dbReference>
<keyword evidence="1" id="KW-0597">Phosphoprotein</keyword>
<dbReference type="AlphaFoldDB" id="A0A916JH49"/>
<dbReference type="InterPro" id="IPR005467">
    <property type="entry name" value="His_kinase_dom"/>
</dbReference>
<dbReference type="EMBL" id="CAJRAF010000004">
    <property type="protein sequence ID" value="CAG5015895.1"/>
    <property type="molecule type" value="Genomic_DNA"/>
</dbReference>
<evidence type="ECO:0000256" key="1">
    <source>
        <dbReference type="ARBA" id="ARBA00022553"/>
    </source>
</evidence>
<dbReference type="InterPro" id="IPR015943">
    <property type="entry name" value="WD40/YVTN_repeat-like_dom_sf"/>
</dbReference>
<evidence type="ECO:0000313" key="3">
    <source>
        <dbReference type="EMBL" id="CAG5015895.1"/>
    </source>
</evidence>
<dbReference type="Proteomes" id="UP000680038">
    <property type="component" value="Unassembled WGS sequence"/>
</dbReference>
<gene>
    <name evidence="3" type="ORF">DYBT9275_05437</name>
</gene>
<dbReference type="GO" id="GO:0046983">
    <property type="term" value="F:protein dimerization activity"/>
    <property type="evidence" value="ECO:0007669"/>
    <property type="project" value="InterPro"/>
</dbReference>
<dbReference type="InterPro" id="IPR011110">
    <property type="entry name" value="Reg_prop"/>
</dbReference>
<dbReference type="SUPFAM" id="SSF63829">
    <property type="entry name" value="Calcium-dependent phosphotriesterase"/>
    <property type="match status" value="2"/>
</dbReference>
<dbReference type="PROSITE" id="PS50109">
    <property type="entry name" value="HIS_KIN"/>
    <property type="match status" value="1"/>
</dbReference>
<dbReference type="Pfam" id="PF07494">
    <property type="entry name" value="Reg_prop"/>
    <property type="match status" value="4"/>
</dbReference>
<dbReference type="Gene3D" id="1.20.5.1930">
    <property type="match status" value="1"/>
</dbReference>
<sequence>MWVGTYQEGVFRIEKSPTGYRISHYVKGNTRFDISSNEIRDFMEDREGRIWMGTKGGGISLFKYSSSTFTHIQGTDARRDGLSENHVMDLFQDQQGIIWIGLSYSGIDKYDPARNIFRTIRKDHDMSQNGSIFTIYGKQDQLYLGTTDRLMVYSTTNHQFESDLGGPSSRKHFEVYNISEDSDGNLWIVTTDQGLYRYNERQGFVSFSNSKENDRRQYFLYAVKALRSAPETWIGGHRGLERFDLRTLKWKDWQDMPPMKAVANRPVRMIHEDSRQNVWLGTLGYGLLRYDPASQQLLTFDKKNGLFCENIRSILEVGTALWIGTDCGLFQLDLKQLKVIRQYTEATPAPFNLPNDVVYGILNDTEGNLWLSSNKGLAKFSQQRGVVKTYDVTDGLQSNEFNTNCIYKHANGTMYFGGVNGVSYFNPGALRANTFIPPVKMTGITISDSVYPPHLKEIVLPHHQNFIDFEFVALNFSNVKKNQYRYKMQGIDPKWVQAGDRRTASYTNLPPGSYVFKVIGSNNDGVWNNIGTTVNITILPPWWATWWARSLLMLLLASGIYGLFRYRLVQQPRQREAEIRASLMAQEAERSRFSRELHDGIGANLSLLKMYIAAFGDTDIPLSDLKDRSEKLLAGSVDEIRRLIHDMQPRNLKELGLVKAVEDMVSLINMGNGLSVFFTSSNMPEKLPEQLEINLFRIVQELLQNAIKHSGARNVWLQFRFENETLIITYRDNGIGFDTSAPPEGNGLLNIRNRVMLLKGEMTSKSGPQGTEFHLRVAG</sequence>
<dbReference type="PANTHER" id="PTHR43547:SF2">
    <property type="entry name" value="HYBRID SIGNAL TRANSDUCTION HISTIDINE KINASE C"/>
    <property type="match status" value="1"/>
</dbReference>
<dbReference type="Pfam" id="PF07495">
    <property type="entry name" value="Y_Y_Y"/>
    <property type="match status" value="1"/>
</dbReference>
<comment type="caution">
    <text evidence="3">The sequence shown here is derived from an EMBL/GenBank/DDBJ whole genome shotgun (WGS) entry which is preliminary data.</text>
</comment>